<feature type="region of interest" description="Disordered" evidence="1">
    <location>
        <begin position="208"/>
        <end position="227"/>
    </location>
</feature>
<keyword evidence="3" id="KW-1185">Reference proteome</keyword>
<dbReference type="EMBL" id="BQNB010018993">
    <property type="protein sequence ID" value="GJT80454.1"/>
    <property type="molecule type" value="Genomic_DNA"/>
</dbReference>
<comment type="caution">
    <text evidence="2">The sequence shown here is derived from an EMBL/GenBank/DDBJ whole genome shotgun (WGS) entry which is preliminary data.</text>
</comment>
<feature type="region of interest" description="Disordered" evidence="1">
    <location>
        <begin position="290"/>
        <end position="329"/>
    </location>
</feature>
<evidence type="ECO:0000256" key="1">
    <source>
        <dbReference type="SAM" id="MobiDB-lite"/>
    </source>
</evidence>
<feature type="compositionally biased region" description="Low complexity" evidence="1">
    <location>
        <begin position="290"/>
        <end position="304"/>
    </location>
</feature>
<protein>
    <submittedName>
        <fullName evidence="2">Uncharacterized protein</fullName>
    </submittedName>
</protein>
<reference evidence="2" key="2">
    <citation type="submission" date="2022-01" db="EMBL/GenBank/DDBJ databases">
        <authorList>
            <person name="Yamashiro T."/>
            <person name="Shiraishi A."/>
            <person name="Satake H."/>
            <person name="Nakayama K."/>
        </authorList>
    </citation>
    <scope>NUCLEOTIDE SEQUENCE</scope>
</reference>
<reference evidence="2" key="1">
    <citation type="journal article" date="2022" name="Int. J. Mol. Sci.">
        <title>Draft Genome of Tanacetum Coccineum: Genomic Comparison of Closely Related Tanacetum-Family Plants.</title>
        <authorList>
            <person name="Yamashiro T."/>
            <person name="Shiraishi A."/>
            <person name="Nakayama K."/>
            <person name="Satake H."/>
        </authorList>
    </citation>
    <scope>NUCLEOTIDE SEQUENCE</scope>
</reference>
<proteinExistence type="predicted"/>
<gene>
    <name evidence="2" type="ORF">Tco_1054796</name>
</gene>
<organism evidence="2 3">
    <name type="scientific">Tanacetum coccineum</name>
    <dbReference type="NCBI Taxonomy" id="301880"/>
    <lineage>
        <taxon>Eukaryota</taxon>
        <taxon>Viridiplantae</taxon>
        <taxon>Streptophyta</taxon>
        <taxon>Embryophyta</taxon>
        <taxon>Tracheophyta</taxon>
        <taxon>Spermatophyta</taxon>
        <taxon>Magnoliopsida</taxon>
        <taxon>eudicotyledons</taxon>
        <taxon>Gunneridae</taxon>
        <taxon>Pentapetalae</taxon>
        <taxon>asterids</taxon>
        <taxon>campanulids</taxon>
        <taxon>Asterales</taxon>
        <taxon>Asteraceae</taxon>
        <taxon>Asteroideae</taxon>
        <taxon>Anthemideae</taxon>
        <taxon>Anthemidinae</taxon>
        <taxon>Tanacetum</taxon>
    </lineage>
</organism>
<name>A0ABQ5GY76_9ASTR</name>
<sequence>MRYGPNEDGILGYRTLIINFGECSAKEIVQRGWEKICKRKYKLSSALSLLMSHVAVQRGGIRVKRRIEKDNAQAKELFTEFSVTEEEGLHKGYEAAIAPTHSAFIGTTCSWLSKAYYVLINEYARSLAHGVPGVILLILRMRECRMLDAEDKHLVTEEVSIECGISPRAPMKECLTSLQTQQTYASFNQASRQVSYERSSPPAVGITTLPESDVEDPNSLPGSPSFSCSENVKSPRIICNKSGMNNRNMFKNNYVRVKKCFVCGSKLHLIKDCNFYNCVDSVPCKSQAASVPAGSSNSSASVTADGYDPAASRNKPAVNSAGRPKPTDRVRQLAGWSKRPAPVSAGGPVSAGWLNPAARPYFRPSSVHFNNMYWPNVYDPLYMTKGRWGTAVKTSAGRAKVRLGLGPTQVVLMDFVIKGGIVKFGGGDGRISGKGTIRTSKLDFENVYFVEETAALFKSCSLDFDGFAFAVVFMLGDPCCPVPSVSDLPPSPDMLMSIHTYMMPKALEDPDWVDALQEEMNVQQQLSMETCSST</sequence>
<accession>A0ABQ5GY76</accession>
<dbReference type="Proteomes" id="UP001151760">
    <property type="component" value="Unassembled WGS sequence"/>
</dbReference>
<evidence type="ECO:0000313" key="2">
    <source>
        <dbReference type="EMBL" id="GJT80454.1"/>
    </source>
</evidence>
<evidence type="ECO:0000313" key="3">
    <source>
        <dbReference type="Proteomes" id="UP001151760"/>
    </source>
</evidence>